<feature type="region of interest" description="Disordered" evidence="1">
    <location>
        <begin position="227"/>
        <end position="255"/>
    </location>
</feature>
<keyword evidence="2" id="KW-1133">Transmembrane helix</keyword>
<keyword evidence="3" id="KW-0732">Signal</keyword>
<comment type="caution">
    <text evidence="4">The sequence shown here is derived from an EMBL/GenBank/DDBJ whole genome shotgun (WGS) entry which is preliminary data.</text>
</comment>
<evidence type="ECO:0000313" key="5">
    <source>
        <dbReference type="Proteomes" id="UP000663852"/>
    </source>
</evidence>
<evidence type="ECO:0000256" key="1">
    <source>
        <dbReference type="SAM" id="MobiDB-lite"/>
    </source>
</evidence>
<feature type="chain" id="PRO_5032320246" description="C-type lectin domain-containing protein" evidence="3">
    <location>
        <begin position="23"/>
        <end position="255"/>
    </location>
</feature>
<dbReference type="InterPro" id="IPR016187">
    <property type="entry name" value="CTDL_fold"/>
</dbReference>
<dbReference type="Proteomes" id="UP000663852">
    <property type="component" value="Unassembled WGS sequence"/>
</dbReference>
<name>A0A814M3U3_ADIRI</name>
<proteinExistence type="predicted"/>
<sequence length="255" mass="28271">MLRSRLEFAFVLFIVFVSSALSVSFGDFCSHDFICQQPLVCSNDSQCMCPTDTSFWSSRQNSCLSCPSGWTEWKEEKCVLFVAPSPDGVMHEEARNICSTQSAELLKIADAEGFVEFENEMKDLYFAESAHVDREHTHEKHQERIFDVIGGLVSNLLFPTPATPAPTQAPQLIYVTNPTQQILPQSSKSNGTIIIIIAVVVVTILILILFCCCCCGGGFLLWKNDRSSNPPVKPSPSRQRRGRTSLDSTASDGTY</sequence>
<evidence type="ECO:0000256" key="3">
    <source>
        <dbReference type="SAM" id="SignalP"/>
    </source>
</evidence>
<dbReference type="AlphaFoldDB" id="A0A814M3U3"/>
<organism evidence="4 5">
    <name type="scientific">Adineta ricciae</name>
    <name type="common">Rotifer</name>
    <dbReference type="NCBI Taxonomy" id="249248"/>
    <lineage>
        <taxon>Eukaryota</taxon>
        <taxon>Metazoa</taxon>
        <taxon>Spiralia</taxon>
        <taxon>Gnathifera</taxon>
        <taxon>Rotifera</taxon>
        <taxon>Eurotatoria</taxon>
        <taxon>Bdelloidea</taxon>
        <taxon>Adinetida</taxon>
        <taxon>Adinetidae</taxon>
        <taxon>Adineta</taxon>
    </lineage>
</organism>
<dbReference type="OrthoDB" id="10031710at2759"/>
<keyword evidence="2" id="KW-0472">Membrane</keyword>
<feature type="transmembrane region" description="Helical" evidence="2">
    <location>
        <begin position="193"/>
        <end position="222"/>
    </location>
</feature>
<dbReference type="EMBL" id="CAJNOJ010000087">
    <property type="protein sequence ID" value="CAF1074491.1"/>
    <property type="molecule type" value="Genomic_DNA"/>
</dbReference>
<dbReference type="SUPFAM" id="SSF56436">
    <property type="entry name" value="C-type lectin-like"/>
    <property type="match status" value="1"/>
</dbReference>
<accession>A0A814M3U3</accession>
<evidence type="ECO:0000313" key="4">
    <source>
        <dbReference type="EMBL" id="CAF1074491.1"/>
    </source>
</evidence>
<reference evidence="4" key="1">
    <citation type="submission" date="2021-02" db="EMBL/GenBank/DDBJ databases">
        <authorList>
            <person name="Nowell W R."/>
        </authorList>
    </citation>
    <scope>NUCLEOTIDE SEQUENCE</scope>
</reference>
<dbReference type="Gene3D" id="3.10.100.10">
    <property type="entry name" value="Mannose-Binding Protein A, subunit A"/>
    <property type="match status" value="1"/>
</dbReference>
<feature type="compositionally biased region" description="Polar residues" evidence="1">
    <location>
        <begin position="245"/>
        <end position="255"/>
    </location>
</feature>
<keyword evidence="2" id="KW-0812">Transmembrane</keyword>
<evidence type="ECO:0000256" key="2">
    <source>
        <dbReference type="SAM" id="Phobius"/>
    </source>
</evidence>
<feature type="signal peptide" evidence="3">
    <location>
        <begin position="1"/>
        <end position="22"/>
    </location>
</feature>
<evidence type="ECO:0008006" key="6">
    <source>
        <dbReference type="Google" id="ProtNLM"/>
    </source>
</evidence>
<gene>
    <name evidence="4" type="ORF">EDS130_LOCUS18617</name>
</gene>
<dbReference type="InterPro" id="IPR016186">
    <property type="entry name" value="C-type_lectin-like/link_sf"/>
</dbReference>
<protein>
    <recommendedName>
        <fullName evidence="6">C-type lectin domain-containing protein</fullName>
    </recommendedName>
</protein>